<keyword evidence="3" id="KW-0274">FAD</keyword>
<evidence type="ECO:0000256" key="2">
    <source>
        <dbReference type="ARBA" id="ARBA00022630"/>
    </source>
</evidence>
<keyword evidence="6" id="KW-0732">Signal</keyword>
<dbReference type="OrthoDB" id="16820at2759"/>
<reference evidence="8 9" key="1">
    <citation type="submission" date="2016-12" db="EMBL/GenBank/DDBJ databases">
        <title>The genomes of Aspergillus section Nigri reveals drivers in fungal speciation.</title>
        <authorList>
            <consortium name="DOE Joint Genome Institute"/>
            <person name="Vesth T.C."/>
            <person name="Nybo J."/>
            <person name="Theobald S."/>
            <person name="Brandl J."/>
            <person name="Frisvad J.C."/>
            <person name="Nielsen K.F."/>
            <person name="Lyhne E.K."/>
            <person name="Kogle M.E."/>
            <person name="Kuo A."/>
            <person name="Riley R."/>
            <person name="Clum A."/>
            <person name="Nolan M."/>
            <person name="Lipzen A."/>
            <person name="Salamov A."/>
            <person name="Henrissat B."/>
            <person name="Wiebenga A."/>
            <person name="De Vries R.P."/>
            <person name="Grigoriev I.V."/>
            <person name="Mortensen U.H."/>
            <person name="Andersen M.R."/>
            <person name="Baker S.E."/>
        </authorList>
    </citation>
    <scope>NUCLEOTIDE SEQUENCE [LARGE SCALE GENOMIC DNA]</scope>
    <source>
        <strain evidence="8 9">JOP 1030-1</strain>
    </source>
</reference>
<keyword evidence="2" id="KW-0285">Flavoprotein</keyword>
<dbReference type="GO" id="GO:0071949">
    <property type="term" value="F:FAD binding"/>
    <property type="evidence" value="ECO:0007669"/>
    <property type="project" value="InterPro"/>
</dbReference>
<proteinExistence type="inferred from homology"/>
<name>A0A318Z7J7_9EURO</name>
<protein>
    <submittedName>
        <fullName evidence="8">FAD/NAD(P)-binding domain-containing protein</fullName>
    </submittedName>
</protein>
<accession>A0A318Z7J7</accession>
<feature type="domain" description="FAD-binding" evidence="7">
    <location>
        <begin position="320"/>
        <end position="362"/>
    </location>
</feature>
<evidence type="ECO:0000256" key="6">
    <source>
        <dbReference type="SAM" id="SignalP"/>
    </source>
</evidence>
<dbReference type="PANTHER" id="PTHR13789:SF316">
    <property type="entry name" value="FAD-BINDING DOMAIN-CONTAINING PROTEIN"/>
    <property type="match status" value="1"/>
</dbReference>
<gene>
    <name evidence="8" type="ORF">BP01DRAFT_346937</name>
</gene>
<comment type="similarity">
    <text evidence="1">Belongs to the paxM FAD-dependent monooxygenase family.</text>
</comment>
<dbReference type="PANTHER" id="PTHR13789">
    <property type="entry name" value="MONOOXYGENASE"/>
    <property type="match status" value="1"/>
</dbReference>
<sequence>MSTETYAIIGAGLSGLTLALALHQQCPGSSTTIYESRPAALDIGGAITLSPNALRILDRLGIYSRFRQQAYEFDTLHYRTSTNQPLDTYEFGSAPKYGYRGMRIYRHAAINILTELVAEAGGIQVHYNKKFARVVAETREEVVFGFADGATARARYLLGADGIHSAVRGYLFPDLGVEFMGAVAVTATVPTQQLYTGRGGGGAEGEESADGEWPLPVTIMNRKYGAFVIAPQRKDGEEVLIGRQKRMDRPRDRAGWAALLNGEGQEGNKEWCVDFLREGVEEFPAIVQRAVQRIDPDTVNLWPFYRVPQLERWTSTKMSREQEQEQEQQYGRVVILGDAAHAIPPSAGQGVNQAIEDVYTFALIAGRGEKAGTGWEEGRAKAWKAWQAGRQARVDRVLELNAKVDSRRMIPLQEGDQEQGVAVEVEMEPFELGWLYQPDFEVMVDEWLAAEGVTFGL</sequence>
<evidence type="ECO:0000256" key="5">
    <source>
        <dbReference type="ARBA" id="ARBA00023033"/>
    </source>
</evidence>
<dbReference type="EMBL" id="KZ821252">
    <property type="protein sequence ID" value="PYH42394.1"/>
    <property type="molecule type" value="Genomic_DNA"/>
</dbReference>
<dbReference type="InterPro" id="IPR036188">
    <property type="entry name" value="FAD/NAD-bd_sf"/>
</dbReference>
<feature type="signal peptide" evidence="6">
    <location>
        <begin position="1"/>
        <end position="19"/>
    </location>
</feature>
<dbReference type="AlphaFoldDB" id="A0A318Z7J7"/>
<evidence type="ECO:0000313" key="9">
    <source>
        <dbReference type="Proteomes" id="UP000248349"/>
    </source>
</evidence>
<dbReference type="InterPro" id="IPR002938">
    <property type="entry name" value="FAD-bd"/>
</dbReference>
<keyword evidence="4" id="KW-0560">Oxidoreductase</keyword>
<dbReference type="GeneID" id="37074892"/>
<feature type="chain" id="PRO_5016331594" evidence="6">
    <location>
        <begin position="20"/>
        <end position="457"/>
    </location>
</feature>
<organism evidence="8 9">
    <name type="scientific">Aspergillus saccharolyticus JOP 1030-1</name>
    <dbReference type="NCBI Taxonomy" id="1450539"/>
    <lineage>
        <taxon>Eukaryota</taxon>
        <taxon>Fungi</taxon>
        <taxon>Dikarya</taxon>
        <taxon>Ascomycota</taxon>
        <taxon>Pezizomycotina</taxon>
        <taxon>Eurotiomycetes</taxon>
        <taxon>Eurotiomycetidae</taxon>
        <taxon>Eurotiales</taxon>
        <taxon>Aspergillaceae</taxon>
        <taxon>Aspergillus</taxon>
        <taxon>Aspergillus subgen. Circumdati</taxon>
    </lineage>
</organism>
<evidence type="ECO:0000313" key="8">
    <source>
        <dbReference type="EMBL" id="PYH42394.1"/>
    </source>
</evidence>
<dbReference type="SUPFAM" id="SSF51905">
    <property type="entry name" value="FAD/NAD(P)-binding domain"/>
    <property type="match status" value="1"/>
</dbReference>
<evidence type="ECO:0000256" key="1">
    <source>
        <dbReference type="ARBA" id="ARBA00007992"/>
    </source>
</evidence>
<dbReference type="Gene3D" id="3.50.50.60">
    <property type="entry name" value="FAD/NAD(P)-binding domain"/>
    <property type="match status" value="1"/>
</dbReference>
<keyword evidence="5" id="KW-0503">Monooxygenase</keyword>
<dbReference type="RefSeq" id="XP_025428376.1">
    <property type="nucleotide sequence ID" value="XM_025573664.1"/>
</dbReference>
<dbReference type="Proteomes" id="UP000248349">
    <property type="component" value="Unassembled WGS sequence"/>
</dbReference>
<dbReference type="Pfam" id="PF01494">
    <property type="entry name" value="FAD_binding_3"/>
    <property type="match status" value="2"/>
</dbReference>
<dbReference type="GO" id="GO:0004497">
    <property type="term" value="F:monooxygenase activity"/>
    <property type="evidence" value="ECO:0007669"/>
    <property type="project" value="UniProtKB-KW"/>
</dbReference>
<dbReference type="STRING" id="1450539.A0A318Z7J7"/>
<keyword evidence="9" id="KW-1185">Reference proteome</keyword>
<evidence type="ECO:0000256" key="3">
    <source>
        <dbReference type="ARBA" id="ARBA00022827"/>
    </source>
</evidence>
<feature type="domain" description="FAD-binding" evidence="7">
    <location>
        <begin position="7"/>
        <end position="170"/>
    </location>
</feature>
<evidence type="ECO:0000259" key="7">
    <source>
        <dbReference type="Pfam" id="PF01494"/>
    </source>
</evidence>
<evidence type="ECO:0000256" key="4">
    <source>
        <dbReference type="ARBA" id="ARBA00023002"/>
    </source>
</evidence>
<dbReference type="PRINTS" id="PR00420">
    <property type="entry name" value="RNGMNOXGNASE"/>
</dbReference>
<dbReference type="InterPro" id="IPR050493">
    <property type="entry name" value="FAD-dep_Monooxygenase_BioMet"/>
</dbReference>